<accession>A0A919SX84</accession>
<reference evidence="1" key="1">
    <citation type="submission" date="2021-03" db="EMBL/GenBank/DDBJ databases">
        <title>Whole genome shotgun sequence of Actinoplanes consettensis NBRC 14913.</title>
        <authorList>
            <person name="Komaki H."/>
            <person name="Tamura T."/>
        </authorList>
    </citation>
    <scope>NUCLEOTIDE SEQUENCE</scope>
    <source>
        <strain evidence="1">NBRC 14913</strain>
    </source>
</reference>
<proteinExistence type="predicted"/>
<dbReference type="RefSeq" id="WP_213000874.1">
    <property type="nucleotide sequence ID" value="NZ_BAAATW010000017.1"/>
</dbReference>
<evidence type="ECO:0000313" key="2">
    <source>
        <dbReference type="Proteomes" id="UP000680865"/>
    </source>
</evidence>
<comment type="caution">
    <text evidence="1">The sequence shown here is derived from an EMBL/GenBank/DDBJ whole genome shotgun (WGS) entry which is preliminary data.</text>
</comment>
<keyword evidence="2" id="KW-1185">Reference proteome</keyword>
<dbReference type="EMBL" id="BOQP01000036">
    <property type="protein sequence ID" value="GIM79037.1"/>
    <property type="molecule type" value="Genomic_DNA"/>
</dbReference>
<dbReference type="Proteomes" id="UP000680865">
    <property type="component" value="Unassembled WGS sequence"/>
</dbReference>
<evidence type="ECO:0000313" key="1">
    <source>
        <dbReference type="EMBL" id="GIM79037.1"/>
    </source>
</evidence>
<sequence length="128" mass="14127">MPVIADVRDVEQIDVVAVAPREGGGDWARWAVVPGKVIGTWTGARVREVLDLVAALPEDEQMRCFNPRYGIRVRSEAAVLSEVALCFSCHNALVIPSEHTPGLLTWFTFDPESPPAQELLRLFRACEA</sequence>
<dbReference type="AlphaFoldDB" id="A0A919SX84"/>
<gene>
    <name evidence="1" type="ORF">Aco04nite_63480</name>
</gene>
<name>A0A919SX84_9ACTN</name>
<organism evidence="1 2">
    <name type="scientific">Winogradskya consettensis</name>
    <dbReference type="NCBI Taxonomy" id="113560"/>
    <lineage>
        <taxon>Bacteria</taxon>
        <taxon>Bacillati</taxon>
        <taxon>Actinomycetota</taxon>
        <taxon>Actinomycetes</taxon>
        <taxon>Micromonosporales</taxon>
        <taxon>Micromonosporaceae</taxon>
        <taxon>Winogradskya</taxon>
    </lineage>
</organism>
<protein>
    <submittedName>
        <fullName evidence="1">Uncharacterized protein</fullName>
    </submittedName>
</protein>